<evidence type="ECO:0000313" key="3">
    <source>
        <dbReference type="Proteomes" id="UP000682266"/>
    </source>
</evidence>
<feature type="transmembrane region" description="Helical" evidence="1">
    <location>
        <begin position="97"/>
        <end position="118"/>
    </location>
</feature>
<accession>A0AA41JJB8</accession>
<reference evidence="2" key="1">
    <citation type="submission" date="2021-04" db="EMBL/GenBank/DDBJ databases">
        <title>A collection of bacterial strains from the Burkholderia cepacia Research Laboratory and Repository.</title>
        <authorList>
            <person name="Lipuma J."/>
            <person name="Spilker T."/>
        </authorList>
    </citation>
    <scope>NUCLEOTIDE SEQUENCE</scope>
    <source>
        <strain evidence="2">AU36012</strain>
    </source>
</reference>
<sequence length="127" mass="14076">MHRIPFLAFALSALVPGLLWSYFTDDPTSLKYSIPIAYFGTAMFAIPMYLLVAKHGCVSLISSCLGGGIAGFLTWISTYLIYTSIWNDDLFNADLSAALGFLVFICLGAVAGFAFWLMHRWHLTLPR</sequence>
<dbReference type="AlphaFoldDB" id="A0AA41JJB8"/>
<keyword evidence="1" id="KW-0472">Membrane</keyword>
<keyword evidence="1" id="KW-1133">Transmembrane helix</keyword>
<dbReference type="Proteomes" id="UP000682266">
    <property type="component" value="Unassembled WGS sequence"/>
</dbReference>
<name>A0AA41JJB8_9BURK</name>
<feature type="transmembrane region" description="Helical" evidence="1">
    <location>
        <begin position="31"/>
        <end position="52"/>
    </location>
</feature>
<keyword evidence="1" id="KW-0812">Transmembrane</keyword>
<comment type="caution">
    <text evidence="2">The sequence shown here is derived from an EMBL/GenBank/DDBJ whole genome shotgun (WGS) entry which is preliminary data.</text>
</comment>
<evidence type="ECO:0000313" key="2">
    <source>
        <dbReference type="EMBL" id="MBR8129653.1"/>
    </source>
</evidence>
<organism evidence="2 3">
    <name type="scientific">Burkholderia ambifaria</name>
    <dbReference type="NCBI Taxonomy" id="152480"/>
    <lineage>
        <taxon>Bacteria</taxon>
        <taxon>Pseudomonadati</taxon>
        <taxon>Pseudomonadota</taxon>
        <taxon>Betaproteobacteria</taxon>
        <taxon>Burkholderiales</taxon>
        <taxon>Burkholderiaceae</taxon>
        <taxon>Burkholderia</taxon>
        <taxon>Burkholderia cepacia complex</taxon>
    </lineage>
</organism>
<feature type="transmembrane region" description="Helical" evidence="1">
    <location>
        <begin position="64"/>
        <end position="85"/>
    </location>
</feature>
<proteinExistence type="predicted"/>
<gene>
    <name evidence="2" type="ORF">KDW93_11805</name>
</gene>
<protein>
    <recommendedName>
        <fullName evidence="4">Transmembrane protein</fullName>
    </recommendedName>
</protein>
<dbReference type="EMBL" id="JAGSVG010000008">
    <property type="protein sequence ID" value="MBR8129653.1"/>
    <property type="molecule type" value="Genomic_DNA"/>
</dbReference>
<evidence type="ECO:0008006" key="4">
    <source>
        <dbReference type="Google" id="ProtNLM"/>
    </source>
</evidence>
<evidence type="ECO:0000256" key="1">
    <source>
        <dbReference type="SAM" id="Phobius"/>
    </source>
</evidence>